<proteinExistence type="predicted"/>
<feature type="region of interest" description="Disordered" evidence="1">
    <location>
        <begin position="57"/>
        <end position="108"/>
    </location>
</feature>
<comment type="caution">
    <text evidence="2">The sequence shown here is derived from an EMBL/GenBank/DDBJ whole genome shotgun (WGS) entry which is preliminary data.</text>
</comment>
<dbReference type="Proteomes" id="UP001066276">
    <property type="component" value="Chromosome 12"/>
</dbReference>
<accession>A0AAV7KT81</accession>
<feature type="compositionally biased region" description="Basic and acidic residues" evidence="1">
    <location>
        <begin position="79"/>
        <end position="96"/>
    </location>
</feature>
<gene>
    <name evidence="2" type="ORF">NDU88_001934</name>
</gene>
<keyword evidence="3" id="KW-1185">Reference proteome</keyword>
<reference evidence="2" key="1">
    <citation type="journal article" date="2022" name="bioRxiv">
        <title>Sequencing and chromosome-scale assembly of the giantPleurodeles waltlgenome.</title>
        <authorList>
            <person name="Brown T."/>
            <person name="Elewa A."/>
            <person name="Iarovenko S."/>
            <person name="Subramanian E."/>
            <person name="Araus A.J."/>
            <person name="Petzold A."/>
            <person name="Susuki M."/>
            <person name="Suzuki K.-i.T."/>
            <person name="Hayashi T."/>
            <person name="Toyoda A."/>
            <person name="Oliveira C."/>
            <person name="Osipova E."/>
            <person name="Leigh N.D."/>
            <person name="Simon A."/>
            <person name="Yun M.H."/>
        </authorList>
    </citation>
    <scope>NUCLEOTIDE SEQUENCE</scope>
    <source>
        <strain evidence="2">20211129_DDA</strain>
        <tissue evidence="2">Liver</tissue>
    </source>
</reference>
<protein>
    <submittedName>
        <fullName evidence="2">Uncharacterized protein</fullName>
    </submittedName>
</protein>
<evidence type="ECO:0000256" key="1">
    <source>
        <dbReference type="SAM" id="MobiDB-lite"/>
    </source>
</evidence>
<sequence>MCPAIPLGTFPDREQVIWKITSQQPIRKGIQPKEGFLNPLRHRLRNGRILPVLLTATRRRPQRSRTEETMLEPGSYRRQQREDFSDARWGEQEAAKRTGRTRSGKSMD</sequence>
<evidence type="ECO:0000313" key="3">
    <source>
        <dbReference type="Proteomes" id="UP001066276"/>
    </source>
</evidence>
<dbReference type="EMBL" id="JANPWB010000016">
    <property type="protein sequence ID" value="KAJ1081759.1"/>
    <property type="molecule type" value="Genomic_DNA"/>
</dbReference>
<evidence type="ECO:0000313" key="2">
    <source>
        <dbReference type="EMBL" id="KAJ1081759.1"/>
    </source>
</evidence>
<organism evidence="2 3">
    <name type="scientific">Pleurodeles waltl</name>
    <name type="common">Iberian ribbed newt</name>
    <dbReference type="NCBI Taxonomy" id="8319"/>
    <lineage>
        <taxon>Eukaryota</taxon>
        <taxon>Metazoa</taxon>
        <taxon>Chordata</taxon>
        <taxon>Craniata</taxon>
        <taxon>Vertebrata</taxon>
        <taxon>Euteleostomi</taxon>
        <taxon>Amphibia</taxon>
        <taxon>Batrachia</taxon>
        <taxon>Caudata</taxon>
        <taxon>Salamandroidea</taxon>
        <taxon>Salamandridae</taxon>
        <taxon>Pleurodelinae</taxon>
        <taxon>Pleurodeles</taxon>
    </lineage>
</organism>
<name>A0AAV7KT81_PLEWA</name>
<dbReference type="AlphaFoldDB" id="A0AAV7KT81"/>
<feature type="compositionally biased region" description="Basic residues" evidence="1">
    <location>
        <begin position="97"/>
        <end position="108"/>
    </location>
</feature>